<dbReference type="PANTHER" id="PTHR18945">
    <property type="entry name" value="NEUROTRANSMITTER GATED ION CHANNEL"/>
    <property type="match status" value="1"/>
</dbReference>
<name>A0A9D4QPQ2_DREPO</name>
<feature type="transmembrane region" description="Helical" evidence="15">
    <location>
        <begin position="479"/>
        <end position="502"/>
    </location>
</feature>
<evidence type="ECO:0000256" key="4">
    <source>
        <dbReference type="ARBA" id="ARBA00022692"/>
    </source>
</evidence>
<keyword evidence="5 15" id="KW-1133">Transmembrane helix</keyword>
<evidence type="ECO:0000259" key="16">
    <source>
        <dbReference type="Pfam" id="PF02931"/>
    </source>
</evidence>
<dbReference type="GO" id="GO:0022848">
    <property type="term" value="F:acetylcholine-gated monoatomic cation-selective channel activity"/>
    <property type="evidence" value="ECO:0007669"/>
    <property type="project" value="InterPro"/>
</dbReference>
<evidence type="ECO:0000256" key="1">
    <source>
        <dbReference type="ARBA" id="ARBA00009237"/>
    </source>
</evidence>
<dbReference type="PRINTS" id="PR00252">
    <property type="entry name" value="NRIONCHANNEL"/>
</dbReference>
<feature type="transmembrane region" description="Helical" evidence="15">
    <location>
        <begin position="343"/>
        <end position="362"/>
    </location>
</feature>
<dbReference type="NCBIfam" id="TIGR00860">
    <property type="entry name" value="LIC"/>
    <property type="match status" value="1"/>
</dbReference>
<keyword evidence="10" id="KW-0675">Receptor</keyword>
<dbReference type="GO" id="GO:0004888">
    <property type="term" value="F:transmembrane signaling receptor activity"/>
    <property type="evidence" value="ECO:0007669"/>
    <property type="project" value="InterPro"/>
</dbReference>
<keyword evidence="11" id="KW-0325">Glycoprotein</keyword>
<dbReference type="FunFam" id="2.70.170.10:FF:000016">
    <property type="entry name" value="Nicotinic acetylcholine receptor subunit"/>
    <property type="match status" value="1"/>
</dbReference>
<sequence length="512" mass="59410">MEQVFPRPSITFIFALICLFGKKTEAAKNRTNETTDEQRLYTYLLQNYDSNTRPVFNAAQPVNVTIGISLTQIFDVDERNQVIETSIWLDQGWRDEKFIWDPEEYNGLKVFRMPCVSIWRPDIVLYNSADDHNSGYMQSLAMVHSDGRVFWPPIVKYRSTCNIDITYFPFDDQICKLKLGSWAYDGLQVEIFPKENPVDLTNFVKNGEWDLIKVWSIRNQITYPCCPEHFPDVTFYIHIRRRTLYYTYNIIMPCVMLSMLTLAGFWMKPEGGEKVTLGLTVLLAFSVFMLLIAENMPATSSFMPLIGIYLTTIMSMTSLSVILAVLTSNINQRGRNQLAVPRVLSRVLTFLGKIMCMEVLFIRPKQRNSDNLNSQSKSKMDHRLHRYRGDRQHQFMRNTDSGCLIDYENGTSNSQSRTVCSRDTQIVHQPGSRENDDTNKDLTVILKKLDALIEKEDKREEGEFLIKQWVEVAEIAYRFFFWIFVFGIGFGSLFILVIYPLYKKAETIGDSL</sequence>
<dbReference type="PROSITE" id="PS00236">
    <property type="entry name" value="NEUROTR_ION_CHANNEL"/>
    <property type="match status" value="1"/>
</dbReference>
<dbReference type="InterPro" id="IPR036734">
    <property type="entry name" value="Neur_chan_lig-bd_sf"/>
</dbReference>
<dbReference type="CDD" id="cd19051">
    <property type="entry name" value="LGIC_TM_cation"/>
    <property type="match status" value="1"/>
</dbReference>
<evidence type="ECO:0000256" key="10">
    <source>
        <dbReference type="ARBA" id="ARBA00023170"/>
    </source>
</evidence>
<reference evidence="18" key="2">
    <citation type="submission" date="2020-11" db="EMBL/GenBank/DDBJ databases">
        <authorList>
            <person name="McCartney M.A."/>
            <person name="Auch B."/>
            <person name="Kono T."/>
            <person name="Mallez S."/>
            <person name="Becker A."/>
            <person name="Gohl D.M."/>
            <person name="Silverstein K.A.T."/>
            <person name="Koren S."/>
            <person name="Bechman K.B."/>
            <person name="Herman A."/>
            <person name="Abrahante J.E."/>
            <person name="Garbe J."/>
        </authorList>
    </citation>
    <scope>NUCLEOTIDE SEQUENCE</scope>
    <source>
        <strain evidence="18">Duluth1</strain>
        <tissue evidence="18">Whole animal</tissue>
    </source>
</reference>
<keyword evidence="15" id="KW-0732">Signal</keyword>
<dbReference type="SUPFAM" id="SSF63712">
    <property type="entry name" value="Nicotinic receptor ligand binding domain-like"/>
    <property type="match status" value="1"/>
</dbReference>
<feature type="transmembrane region" description="Helical" evidence="15">
    <location>
        <begin position="245"/>
        <end position="266"/>
    </location>
</feature>
<keyword evidence="6" id="KW-0770">Synapse</keyword>
<comment type="similarity">
    <text evidence="1">Belongs to the ligand-gated ion channel (TC 1.A.9) family. Acetylcholine receptor (TC 1.A.9.1) subfamily.</text>
</comment>
<evidence type="ECO:0000256" key="12">
    <source>
        <dbReference type="ARBA" id="ARBA00023286"/>
    </source>
</evidence>
<evidence type="ECO:0000256" key="2">
    <source>
        <dbReference type="ARBA" id="ARBA00022448"/>
    </source>
</evidence>
<keyword evidence="7 15" id="KW-0406">Ion transport</keyword>
<dbReference type="InterPro" id="IPR036719">
    <property type="entry name" value="Neuro-gated_channel_TM_sf"/>
</dbReference>
<dbReference type="InterPro" id="IPR006201">
    <property type="entry name" value="Neur_channel"/>
</dbReference>
<dbReference type="EMBL" id="JAIWYP010000004">
    <property type="protein sequence ID" value="KAH3838799.1"/>
    <property type="molecule type" value="Genomic_DNA"/>
</dbReference>
<feature type="transmembrane region" description="Helical" evidence="15">
    <location>
        <begin position="275"/>
        <end position="293"/>
    </location>
</feature>
<organism evidence="18 19">
    <name type="scientific">Dreissena polymorpha</name>
    <name type="common">Zebra mussel</name>
    <name type="synonym">Mytilus polymorpha</name>
    <dbReference type="NCBI Taxonomy" id="45954"/>
    <lineage>
        <taxon>Eukaryota</taxon>
        <taxon>Metazoa</taxon>
        <taxon>Spiralia</taxon>
        <taxon>Lophotrochozoa</taxon>
        <taxon>Mollusca</taxon>
        <taxon>Bivalvia</taxon>
        <taxon>Autobranchia</taxon>
        <taxon>Heteroconchia</taxon>
        <taxon>Euheterodonta</taxon>
        <taxon>Imparidentia</taxon>
        <taxon>Neoheterodontei</taxon>
        <taxon>Myida</taxon>
        <taxon>Dreissenoidea</taxon>
        <taxon>Dreissenidae</taxon>
        <taxon>Dreissena</taxon>
    </lineage>
</organism>
<dbReference type="InterPro" id="IPR002394">
    <property type="entry name" value="Nicotinic_acetylcholine_rcpt"/>
</dbReference>
<dbReference type="CDD" id="cd18997">
    <property type="entry name" value="LGIC_ECD_nAChR"/>
    <property type="match status" value="1"/>
</dbReference>
<accession>A0A9D4QPQ2</accession>
<gene>
    <name evidence="18" type="ORF">DPMN_112214</name>
</gene>
<dbReference type="InterPro" id="IPR006029">
    <property type="entry name" value="Neurotrans-gated_channel_TM"/>
</dbReference>
<evidence type="ECO:0000256" key="14">
    <source>
        <dbReference type="ARBA" id="ARBA00034099"/>
    </source>
</evidence>
<evidence type="ECO:0000256" key="13">
    <source>
        <dbReference type="ARBA" id="ARBA00023303"/>
    </source>
</evidence>
<dbReference type="GO" id="GO:0045211">
    <property type="term" value="C:postsynaptic membrane"/>
    <property type="evidence" value="ECO:0007669"/>
    <property type="project" value="InterPro"/>
</dbReference>
<dbReference type="Pfam" id="PF02931">
    <property type="entry name" value="Neur_chan_LBD"/>
    <property type="match status" value="1"/>
</dbReference>
<keyword evidence="13 15" id="KW-0407">Ion channel</keyword>
<dbReference type="FunFam" id="1.20.58.390:FF:000043">
    <property type="entry name" value="AcetylCholine Receptor"/>
    <property type="match status" value="1"/>
</dbReference>
<dbReference type="SUPFAM" id="SSF90112">
    <property type="entry name" value="Neurotransmitter-gated ion-channel transmembrane pore"/>
    <property type="match status" value="1"/>
</dbReference>
<evidence type="ECO:0000256" key="3">
    <source>
        <dbReference type="ARBA" id="ARBA00022475"/>
    </source>
</evidence>
<keyword evidence="9" id="KW-1015">Disulfide bond</keyword>
<keyword evidence="3" id="KW-1003">Cell membrane</keyword>
<dbReference type="Gene3D" id="2.70.170.10">
    <property type="entry name" value="Neurotransmitter-gated ion-channel ligand-binding domain"/>
    <property type="match status" value="1"/>
</dbReference>
<evidence type="ECO:0000256" key="8">
    <source>
        <dbReference type="ARBA" id="ARBA00023136"/>
    </source>
</evidence>
<proteinExistence type="inferred from homology"/>
<evidence type="ECO:0000256" key="9">
    <source>
        <dbReference type="ARBA" id="ARBA00023157"/>
    </source>
</evidence>
<protein>
    <submittedName>
        <fullName evidence="18">Uncharacterized protein</fullName>
    </submittedName>
</protein>
<feature type="signal peptide" evidence="15">
    <location>
        <begin position="1"/>
        <end position="26"/>
    </location>
</feature>
<evidence type="ECO:0000313" key="19">
    <source>
        <dbReference type="Proteomes" id="UP000828390"/>
    </source>
</evidence>
<dbReference type="InterPro" id="IPR018000">
    <property type="entry name" value="Neurotransmitter_ion_chnl_CS"/>
</dbReference>
<evidence type="ECO:0000256" key="5">
    <source>
        <dbReference type="ARBA" id="ARBA00022989"/>
    </source>
</evidence>
<keyword evidence="8 15" id="KW-0472">Membrane</keyword>
<dbReference type="InterPro" id="IPR006202">
    <property type="entry name" value="Neur_chan_lig-bd"/>
</dbReference>
<comment type="caution">
    <text evidence="18">The sequence shown here is derived from an EMBL/GenBank/DDBJ whole genome shotgun (WGS) entry which is preliminary data.</text>
</comment>
<evidence type="ECO:0000313" key="18">
    <source>
        <dbReference type="EMBL" id="KAH3838799.1"/>
    </source>
</evidence>
<feature type="domain" description="Neurotransmitter-gated ion-channel ligand-binding" evidence="16">
    <location>
        <begin position="37"/>
        <end position="243"/>
    </location>
</feature>
<evidence type="ECO:0000256" key="6">
    <source>
        <dbReference type="ARBA" id="ARBA00023018"/>
    </source>
</evidence>
<dbReference type="Proteomes" id="UP000828390">
    <property type="component" value="Unassembled WGS sequence"/>
</dbReference>
<evidence type="ECO:0000256" key="15">
    <source>
        <dbReference type="RuleBase" id="RU000687"/>
    </source>
</evidence>
<dbReference type="PRINTS" id="PR00254">
    <property type="entry name" value="NICOTINICR"/>
</dbReference>
<feature type="chain" id="PRO_5039754536" evidence="15">
    <location>
        <begin position="27"/>
        <end position="512"/>
    </location>
</feature>
<evidence type="ECO:0000256" key="7">
    <source>
        <dbReference type="ARBA" id="ARBA00023065"/>
    </source>
</evidence>
<dbReference type="AlphaFoldDB" id="A0A9D4QPQ2"/>
<keyword evidence="2 15" id="KW-0813">Transport</keyword>
<comment type="subcellular location">
    <subcellularLocation>
        <location evidence="14">Synaptic cell membrane</location>
        <topology evidence="14">Multi-pass membrane protein</topology>
    </subcellularLocation>
</comment>
<dbReference type="Pfam" id="PF02932">
    <property type="entry name" value="Neur_chan_memb"/>
    <property type="match status" value="1"/>
</dbReference>
<keyword evidence="12" id="KW-1071">Ligand-gated ion channel</keyword>
<keyword evidence="19" id="KW-1185">Reference proteome</keyword>
<feature type="domain" description="Neurotransmitter-gated ion-channel transmembrane" evidence="17">
    <location>
        <begin position="250"/>
        <end position="495"/>
    </location>
</feature>
<evidence type="ECO:0000256" key="11">
    <source>
        <dbReference type="ARBA" id="ARBA00023180"/>
    </source>
</evidence>
<evidence type="ECO:0000259" key="17">
    <source>
        <dbReference type="Pfam" id="PF02932"/>
    </source>
</evidence>
<reference evidence="18" key="1">
    <citation type="journal article" date="2019" name="bioRxiv">
        <title>The Genome of the Zebra Mussel, Dreissena polymorpha: A Resource for Invasive Species Research.</title>
        <authorList>
            <person name="McCartney M.A."/>
            <person name="Auch B."/>
            <person name="Kono T."/>
            <person name="Mallez S."/>
            <person name="Zhang Y."/>
            <person name="Obille A."/>
            <person name="Becker A."/>
            <person name="Abrahante J.E."/>
            <person name="Garbe J."/>
            <person name="Badalamenti J.P."/>
            <person name="Herman A."/>
            <person name="Mangelson H."/>
            <person name="Liachko I."/>
            <person name="Sullivan S."/>
            <person name="Sone E.D."/>
            <person name="Koren S."/>
            <person name="Silverstein K.A.T."/>
            <person name="Beckman K.B."/>
            <person name="Gohl D.M."/>
        </authorList>
    </citation>
    <scope>NUCLEOTIDE SEQUENCE</scope>
    <source>
        <strain evidence="18">Duluth1</strain>
        <tissue evidence="18">Whole animal</tissue>
    </source>
</reference>
<feature type="transmembrane region" description="Helical" evidence="15">
    <location>
        <begin position="305"/>
        <end position="331"/>
    </location>
</feature>
<dbReference type="InterPro" id="IPR038050">
    <property type="entry name" value="Neuro_actylchol_rec"/>
</dbReference>
<keyword evidence="4 15" id="KW-0812">Transmembrane</keyword>
<dbReference type="Gene3D" id="1.20.58.390">
    <property type="entry name" value="Neurotransmitter-gated ion-channel transmembrane domain"/>
    <property type="match status" value="1"/>
</dbReference>